<evidence type="ECO:0000256" key="1">
    <source>
        <dbReference type="SAM" id="Phobius"/>
    </source>
</evidence>
<proteinExistence type="predicted"/>
<feature type="transmembrane region" description="Helical" evidence="1">
    <location>
        <begin position="293"/>
        <end position="310"/>
    </location>
</feature>
<organism evidence="3">
    <name type="scientific">Rhizobium leguminosarum</name>
    <dbReference type="NCBI Taxonomy" id="384"/>
    <lineage>
        <taxon>Bacteria</taxon>
        <taxon>Pseudomonadati</taxon>
        <taxon>Pseudomonadota</taxon>
        <taxon>Alphaproteobacteria</taxon>
        <taxon>Hyphomicrobiales</taxon>
        <taxon>Rhizobiaceae</taxon>
        <taxon>Rhizobium/Agrobacterium group</taxon>
        <taxon>Rhizobium</taxon>
    </lineage>
</organism>
<gene>
    <name evidence="3" type="ORF">A4A59_01395</name>
</gene>
<keyword evidence="3" id="KW-0012">Acyltransferase</keyword>
<evidence type="ECO:0000259" key="2">
    <source>
        <dbReference type="Pfam" id="PF01757"/>
    </source>
</evidence>
<feature type="transmembrane region" description="Helical" evidence="1">
    <location>
        <begin position="48"/>
        <end position="69"/>
    </location>
</feature>
<dbReference type="PANTHER" id="PTHR23028">
    <property type="entry name" value="ACETYLTRANSFERASE"/>
    <property type="match status" value="1"/>
</dbReference>
<dbReference type="EMBL" id="LVYU01000079">
    <property type="protein sequence ID" value="KZB01559.1"/>
    <property type="molecule type" value="Genomic_DNA"/>
</dbReference>
<feature type="transmembrane region" description="Helical" evidence="1">
    <location>
        <begin position="90"/>
        <end position="113"/>
    </location>
</feature>
<name>A0A154ILU0_RHILE</name>
<dbReference type="GO" id="GO:0016747">
    <property type="term" value="F:acyltransferase activity, transferring groups other than amino-acyl groups"/>
    <property type="evidence" value="ECO:0007669"/>
    <property type="project" value="InterPro"/>
</dbReference>
<feature type="transmembrane region" description="Helical" evidence="1">
    <location>
        <begin position="322"/>
        <end position="340"/>
    </location>
</feature>
<dbReference type="InterPro" id="IPR050879">
    <property type="entry name" value="Acyltransferase_3"/>
</dbReference>
<feature type="transmembrane region" description="Helical" evidence="1">
    <location>
        <begin position="148"/>
        <end position="170"/>
    </location>
</feature>
<feature type="transmembrane region" description="Helical" evidence="1">
    <location>
        <begin position="182"/>
        <end position="204"/>
    </location>
</feature>
<keyword evidence="1" id="KW-0472">Membrane</keyword>
<comment type="caution">
    <text evidence="3">The sequence shown here is derived from an EMBL/GenBank/DDBJ whole genome shotgun (WGS) entry which is preliminary data.</text>
</comment>
<protein>
    <submittedName>
        <fullName evidence="3">Acyltransferase</fullName>
    </submittedName>
</protein>
<keyword evidence="3" id="KW-0808">Transferase</keyword>
<dbReference type="Pfam" id="PF01757">
    <property type="entry name" value="Acyl_transf_3"/>
    <property type="match status" value="1"/>
</dbReference>
<feature type="transmembrane region" description="Helical" evidence="1">
    <location>
        <begin position="229"/>
        <end position="248"/>
    </location>
</feature>
<sequence>MRQQERLAGADFLRATACLLVLAHHFALRLDMRRIPDELGPTANILRFGNFGVAIFFVLSGFLLAHPFWRALDAGSDMPSLRHYTIRRAARIAPGFWFAATIGFALSLTLLALPLTPELVLRYVSGLLFMSQWHWRTLFPVEADGPLWSIPFEVTSYVLLPVCFLLLFRLPFLRQRPLLTRFAWLCVITGVLLAHVLILTLFPLDDIERGWQYGLQGGAKEWMPRYNPIGFFAVFALGALAAGVEVMLPRRRSSWFDAAALLGLAIAAYRLVISPGGSAEAYGWLEIPYGFPVFPLAVATALVSLSHSQHLGRLLDNAPVRYIAKFSFGIYIWQEIILILIQRLDPGSFGVSSENVVTGWLQSCGLAAALILLVATLSYFLLEKPAIDFGNRLTSRQPNRATPFKV</sequence>
<dbReference type="PANTHER" id="PTHR23028:SF53">
    <property type="entry name" value="ACYL_TRANSF_3 DOMAIN-CONTAINING PROTEIN"/>
    <property type="match status" value="1"/>
</dbReference>
<accession>A0A154ILU0</accession>
<dbReference type="GO" id="GO:0000271">
    <property type="term" value="P:polysaccharide biosynthetic process"/>
    <property type="evidence" value="ECO:0007669"/>
    <property type="project" value="TreeGrafter"/>
</dbReference>
<keyword evidence="1" id="KW-0812">Transmembrane</keyword>
<keyword evidence="1" id="KW-1133">Transmembrane helix</keyword>
<evidence type="ECO:0000313" key="3">
    <source>
        <dbReference type="EMBL" id="KZB01559.1"/>
    </source>
</evidence>
<feature type="transmembrane region" description="Helical" evidence="1">
    <location>
        <begin position="360"/>
        <end position="382"/>
    </location>
</feature>
<feature type="domain" description="Acyltransferase 3" evidence="2">
    <location>
        <begin position="9"/>
        <end position="375"/>
    </location>
</feature>
<dbReference type="InterPro" id="IPR002656">
    <property type="entry name" value="Acyl_transf_3_dom"/>
</dbReference>
<feature type="transmembrane region" description="Helical" evidence="1">
    <location>
        <begin position="255"/>
        <end position="273"/>
    </location>
</feature>
<dbReference type="AlphaFoldDB" id="A0A154ILU0"/>
<feature type="transmembrane region" description="Helical" evidence="1">
    <location>
        <begin position="12"/>
        <end position="28"/>
    </location>
</feature>
<dbReference type="RefSeq" id="WP_062941229.1">
    <property type="nucleotide sequence ID" value="NZ_CP171844.1"/>
</dbReference>
<dbReference type="GO" id="GO:0016020">
    <property type="term" value="C:membrane"/>
    <property type="evidence" value="ECO:0007669"/>
    <property type="project" value="TreeGrafter"/>
</dbReference>
<reference evidence="3" key="1">
    <citation type="submission" date="2016-03" db="EMBL/GenBank/DDBJ databases">
        <title>Microsymbionts genomes from the relict species Vavilovia formosa.</title>
        <authorList>
            <person name="Chirak E."/>
            <person name="Kimeklis A."/>
            <person name="Kopat V."/>
            <person name="Andronov E."/>
        </authorList>
    </citation>
    <scope>NUCLEOTIDE SEQUENCE [LARGE SCALE GENOMIC DNA]</scope>
    <source>
        <strain evidence="3">Vaf12</strain>
    </source>
</reference>